<reference evidence="2 3" key="1">
    <citation type="submission" date="2016-10" db="EMBL/GenBank/DDBJ databases">
        <authorList>
            <person name="de Groot N.N."/>
        </authorList>
    </citation>
    <scope>NUCLEOTIDE SEQUENCE [LARGE SCALE GENOMIC DNA]</scope>
    <source>
        <strain evidence="2 3">DSM 43067</strain>
    </source>
</reference>
<dbReference type="InterPro" id="IPR003615">
    <property type="entry name" value="HNH_nuc"/>
</dbReference>
<evidence type="ECO:0000259" key="1">
    <source>
        <dbReference type="Pfam" id="PF13391"/>
    </source>
</evidence>
<sequence>MVPNGRAVSVGDLVVLRDKAWVLGLAWVDEIASGPGKKIQQRCTACSATAIKRRRTRSPAFKCSRCGAEFEEPVTQELDVTVFEADYGRTWRPLTPVVPVKRIRPYFPNNSGQQSIRPMNLEALRTELADDAGLGPTWWQQDGGVRPAPPGGHNLILHKARIGQQQFRQLLLARFGSCCAITGSQPEEALEAAHLYRYAETPHHDPEGGLLLRRDLHTLMDRGLLVIDTSTWQVRLAPRLHKFGNLQALHDQPLTIPDNLLPNADYLDQHHRLSVEAW</sequence>
<proteinExistence type="predicted"/>
<feature type="domain" description="HNH nuclease" evidence="1">
    <location>
        <begin position="179"/>
        <end position="228"/>
    </location>
</feature>
<keyword evidence="2" id="KW-0255">Endonuclease</keyword>
<protein>
    <submittedName>
        <fullName evidence="2">HNH endonuclease</fullName>
    </submittedName>
</protein>
<dbReference type="Pfam" id="PF13391">
    <property type="entry name" value="HNH_2"/>
    <property type="match status" value="1"/>
</dbReference>
<evidence type="ECO:0000313" key="2">
    <source>
        <dbReference type="EMBL" id="SFP67072.1"/>
    </source>
</evidence>
<dbReference type="STRING" id="1993.SAMN04489713_11677"/>
<dbReference type="AlphaFoldDB" id="A0A1I5S8K6"/>
<organism evidence="2 3">
    <name type="scientific">Actinomadura madurae</name>
    <dbReference type="NCBI Taxonomy" id="1993"/>
    <lineage>
        <taxon>Bacteria</taxon>
        <taxon>Bacillati</taxon>
        <taxon>Actinomycetota</taxon>
        <taxon>Actinomycetes</taxon>
        <taxon>Streptosporangiales</taxon>
        <taxon>Thermomonosporaceae</taxon>
        <taxon>Actinomadura</taxon>
    </lineage>
</organism>
<name>A0A1I5S8K6_9ACTN</name>
<dbReference type="InParanoid" id="A0A1I5S8K6"/>
<keyword evidence="2" id="KW-0540">Nuclease</keyword>
<dbReference type="Proteomes" id="UP000183413">
    <property type="component" value="Unassembled WGS sequence"/>
</dbReference>
<evidence type="ECO:0000313" key="3">
    <source>
        <dbReference type="Proteomes" id="UP000183413"/>
    </source>
</evidence>
<dbReference type="GO" id="GO:0004519">
    <property type="term" value="F:endonuclease activity"/>
    <property type="evidence" value="ECO:0007669"/>
    <property type="project" value="UniProtKB-KW"/>
</dbReference>
<keyword evidence="2" id="KW-0378">Hydrolase</keyword>
<keyword evidence="3" id="KW-1185">Reference proteome</keyword>
<gene>
    <name evidence="2" type="ORF">SAMN04489713_11677</name>
</gene>
<accession>A0A1I5S8K6</accession>
<dbReference type="EMBL" id="FOVH01000016">
    <property type="protein sequence ID" value="SFP67072.1"/>
    <property type="molecule type" value="Genomic_DNA"/>
</dbReference>